<dbReference type="InterPro" id="IPR045155">
    <property type="entry name" value="Beta-lactam_cat"/>
</dbReference>
<protein>
    <submittedName>
        <fullName evidence="2">Serine hydrolase</fullName>
    </submittedName>
</protein>
<proteinExistence type="predicted"/>
<organism evidence="2 3">
    <name type="scientific">Catenulispora subtropica</name>
    <dbReference type="NCBI Taxonomy" id="450798"/>
    <lineage>
        <taxon>Bacteria</taxon>
        <taxon>Bacillati</taxon>
        <taxon>Actinomycetota</taxon>
        <taxon>Actinomycetes</taxon>
        <taxon>Catenulisporales</taxon>
        <taxon>Catenulisporaceae</taxon>
        <taxon>Catenulispora</taxon>
    </lineage>
</organism>
<name>A0ABN2T3L6_9ACTN</name>
<feature type="domain" description="Beta-lactamase class A catalytic" evidence="1">
    <location>
        <begin position="25"/>
        <end position="226"/>
    </location>
</feature>
<dbReference type="RefSeq" id="WP_344661860.1">
    <property type="nucleotide sequence ID" value="NZ_BAAAQM010000061.1"/>
</dbReference>
<dbReference type="SUPFAM" id="SSF56601">
    <property type="entry name" value="beta-lactamase/transpeptidase-like"/>
    <property type="match status" value="1"/>
</dbReference>
<keyword evidence="3" id="KW-1185">Reference proteome</keyword>
<dbReference type="GO" id="GO:0016787">
    <property type="term" value="F:hydrolase activity"/>
    <property type="evidence" value="ECO:0007669"/>
    <property type="project" value="UniProtKB-KW"/>
</dbReference>
<reference evidence="2 3" key="1">
    <citation type="journal article" date="2019" name="Int. J. Syst. Evol. Microbiol.">
        <title>The Global Catalogue of Microorganisms (GCM) 10K type strain sequencing project: providing services to taxonomists for standard genome sequencing and annotation.</title>
        <authorList>
            <consortium name="The Broad Institute Genomics Platform"/>
            <consortium name="The Broad Institute Genome Sequencing Center for Infectious Disease"/>
            <person name="Wu L."/>
            <person name="Ma J."/>
        </authorList>
    </citation>
    <scope>NUCLEOTIDE SEQUENCE [LARGE SCALE GENOMIC DNA]</scope>
    <source>
        <strain evidence="2 3">JCM 16013</strain>
    </source>
</reference>
<dbReference type="InterPro" id="IPR000871">
    <property type="entry name" value="Beta-lactam_class-A"/>
</dbReference>
<keyword evidence="2" id="KW-0378">Hydrolase</keyword>
<accession>A0ABN2T3L6</accession>
<dbReference type="Proteomes" id="UP001499854">
    <property type="component" value="Unassembled WGS sequence"/>
</dbReference>
<dbReference type="Gene3D" id="3.40.710.10">
    <property type="entry name" value="DD-peptidase/beta-lactamase superfamily"/>
    <property type="match status" value="1"/>
</dbReference>
<comment type="caution">
    <text evidence="2">The sequence shown here is derived from an EMBL/GenBank/DDBJ whole genome shotgun (WGS) entry which is preliminary data.</text>
</comment>
<sequence length="255" mass="27154">MLNVPALQHVPGTLAFSIPGWGEQAADEVLPLASVGKLLLLATVARGFAAGDLDPEEPLALLDRDYCAGSGLLRKLSARRWTVADLARLTAAVSDNTATNALLRRVGLDRVREDAARLGLKETRILDRIREPRLPEHPPAFAVGSARELASLAEALAEDPLVLEWMASCADRSMVPAAIPHDPEDSSVREVPVAGLWVANKTGTDVGTRCDVGVVRGARQVCYAVVARCEPGREFAMVQAMREIGAQVALLAAGQ</sequence>
<evidence type="ECO:0000313" key="2">
    <source>
        <dbReference type="EMBL" id="GAA1997969.1"/>
    </source>
</evidence>
<dbReference type="PANTHER" id="PTHR35333:SF3">
    <property type="entry name" value="BETA-LACTAMASE-TYPE TRANSPEPTIDASE FOLD CONTAINING PROTEIN"/>
    <property type="match status" value="1"/>
</dbReference>
<dbReference type="Pfam" id="PF13354">
    <property type="entry name" value="Beta-lactamase2"/>
    <property type="match status" value="1"/>
</dbReference>
<gene>
    <name evidence="2" type="ORF">GCM10009838_74070</name>
</gene>
<evidence type="ECO:0000259" key="1">
    <source>
        <dbReference type="Pfam" id="PF13354"/>
    </source>
</evidence>
<dbReference type="PANTHER" id="PTHR35333">
    <property type="entry name" value="BETA-LACTAMASE"/>
    <property type="match status" value="1"/>
</dbReference>
<evidence type="ECO:0000313" key="3">
    <source>
        <dbReference type="Proteomes" id="UP001499854"/>
    </source>
</evidence>
<dbReference type="InterPro" id="IPR012338">
    <property type="entry name" value="Beta-lactam/transpept-like"/>
</dbReference>
<dbReference type="EMBL" id="BAAAQM010000061">
    <property type="protein sequence ID" value="GAA1997969.1"/>
    <property type="molecule type" value="Genomic_DNA"/>
</dbReference>